<dbReference type="InterPro" id="IPR011422">
    <property type="entry name" value="BRAP2/ETP1_RRM"/>
</dbReference>
<feature type="compositionally biased region" description="Basic and acidic residues" evidence="1">
    <location>
        <begin position="46"/>
        <end position="56"/>
    </location>
</feature>
<feature type="region of interest" description="Disordered" evidence="1">
    <location>
        <begin position="38"/>
        <end position="59"/>
    </location>
</feature>
<organism evidence="3 4">
    <name type="scientific">Prorocentrum cordatum</name>
    <dbReference type="NCBI Taxonomy" id="2364126"/>
    <lineage>
        <taxon>Eukaryota</taxon>
        <taxon>Sar</taxon>
        <taxon>Alveolata</taxon>
        <taxon>Dinophyceae</taxon>
        <taxon>Prorocentrales</taxon>
        <taxon>Prorocentraceae</taxon>
        <taxon>Prorocentrum</taxon>
    </lineage>
</organism>
<accession>A0ABN9XLD2</accession>
<reference evidence="3" key="1">
    <citation type="submission" date="2023-10" db="EMBL/GenBank/DDBJ databases">
        <authorList>
            <person name="Chen Y."/>
            <person name="Shah S."/>
            <person name="Dougan E. K."/>
            <person name="Thang M."/>
            <person name="Chan C."/>
        </authorList>
    </citation>
    <scope>NUCLEOTIDE SEQUENCE [LARGE SCALE GENOMIC DNA]</scope>
</reference>
<dbReference type="PANTHER" id="PTHR24007:SF7">
    <property type="entry name" value="BRCA1-ASSOCIATED PROTEIN"/>
    <property type="match status" value="1"/>
</dbReference>
<gene>
    <name evidence="3" type="ORF">PCOR1329_LOCUS77879</name>
</gene>
<dbReference type="Proteomes" id="UP001189429">
    <property type="component" value="Unassembled WGS sequence"/>
</dbReference>
<feature type="domain" description="BRCA1-associated 2/ETP1 RRM" evidence="2">
    <location>
        <begin position="64"/>
        <end position="148"/>
    </location>
</feature>
<sequence length="612" mass="65207">MDPAAGSPRSDDDAIFEYWAGNPTVEISHGHICVARGRRSPGQEQKLPRDALDDHASGSSAATSSSVVLASAVPCYMSASEFCEFVGAFSEDSHRWFRHCRVLHGRNPEEYMIACWLASPEAARAVIRQHDGRPYNTIEAGVCQLHPVVGCLRNNWLADEQSACSRNCGPSPEKRSSPAGSPAPDFAALGAAMAQEVGRSPARRSLSPASRAATRRARRASRSPALEYAMPHPVARSPLPLSPARAPAQARLSPARAPALARELRAPELAELDAPFLADPRDLFAGCAAPQADGAGLGGSACTPGAGSALAAGPSPMVLSRGKPLPSQELKDMQDENRLGDDAKIEMLKDGWKMISTAAEQSSKSVTGTRRRDAVRQAAQPWSGRPRARAAAHAECRDRLEPDFMNVFHRIRQPADEEAPAQGIQNGSEARATIGGAEVDAATVERAKWLRAAGQALLITGQAPPIAGAARVGSTAVEWRWALDSPTTMNLEQILGGAAGWVARSWSRAPAASLVAWAEDLPAGAPRAGAQSRRGSPANDWRLWPTIRLDGATSDLLATMAAETFQWGPLWQDAGTARAERTQACGTFAQLLARILRRHLRAKAFSSRSSLC</sequence>
<dbReference type="Pfam" id="PF07576">
    <property type="entry name" value="BRAP2"/>
    <property type="match status" value="1"/>
</dbReference>
<evidence type="ECO:0000313" key="3">
    <source>
        <dbReference type="EMBL" id="CAK0900656.1"/>
    </source>
</evidence>
<proteinExistence type="predicted"/>
<feature type="region of interest" description="Disordered" evidence="1">
    <location>
        <begin position="197"/>
        <end position="231"/>
    </location>
</feature>
<evidence type="ECO:0000256" key="1">
    <source>
        <dbReference type="SAM" id="MobiDB-lite"/>
    </source>
</evidence>
<comment type="caution">
    <text evidence="3">The sequence shown here is derived from an EMBL/GenBank/DDBJ whole genome shotgun (WGS) entry which is preliminary data.</text>
</comment>
<evidence type="ECO:0000259" key="2">
    <source>
        <dbReference type="Pfam" id="PF07576"/>
    </source>
</evidence>
<protein>
    <recommendedName>
        <fullName evidence="2">BRCA1-associated 2/ETP1 RRM domain-containing protein</fullName>
    </recommendedName>
</protein>
<dbReference type="EMBL" id="CAUYUJ010020815">
    <property type="protein sequence ID" value="CAK0900656.1"/>
    <property type="molecule type" value="Genomic_DNA"/>
</dbReference>
<evidence type="ECO:0000313" key="4">
    <source>
        <dbReference type="Proteomes" id="UP001189429"/>
    </source>
</evidence>
<name>A0ABN9XLD2_9DINO</name>
<feature type="compositionally biased region" description="Low complexity" evidence="1">
    <location>
        <begin position="199"/>
        <end position="212"/>
    </location>
</feature>
<keyword evidence="4" id="KW-1185">Reference proteome</keyword>
<dbReference type="PANTHER" id="PTHR24007">
    <property type="entry name" value="BRCA1-ASSOCIATED PROTEIN"/>
    <property type="match status" value="1"/>
</dbReference>